<evidence type="ECO:0000256" key="2">
    <source>
        <dbReference type="ARBA" id="ARBA00012150"/>
    </source>
</evidence>
<accession>A0A6T5SEE7</accession>
<dbReference type="EMBL" id="HBFU01000320">
    <property type="protein sequence ID" value="CAD8926267.1"/>
    <property type="molecule type" value="Transcribed_RNA"/>
</dbReference>
<dbReference type="PANTHER" id="PTHR10029:SF3">
    <property type="entry name" value="ACYLPHOSPHATASE-RELATED"/>
    <property type="match status" value="1"/>
</dbReference>
<feature type="active site" evidence="5">
    <location>
        <position position="77"/>
    </location>
</feature>
<feature type="region of interest" description="Disordered" evidence="7">
    <location>
        <begin position="24"/>
        <end position="53"/>
    </location>
</feature>
<evidence type="ECO:0000256" key="3">
    <source>
        <dbReference type="ARBA" id="ARBA00022801"/>
    </source>
</evidence>
<evidence type="ECO:0000256" key="4">
    <source>
        <dbReference type="ARBA" id="ARBA00047645"/>
    </source>
</evidence>
<comment type="similarity">
    <text evidence="1 6">Belongs to the acylphosphatase family.</text>
</comment>
<feature type="chain" id="PRO_5035584800" description="acylphosphatase" evidence="8">
    <location>
        <begin position="20"/>
        <end position="174"/>
    </location>
</feature>
<feature type="compositionally biased region" description="Basic and acidic residues" evidence="7">
    <location>
        <begin position="41"/>
        <end position="53"/>
    </location>
</feature>
<dbReference type="PANTHER" id="PTHR10029">
    <property type="entry name" value="ACYLPHOSPHATASE"/>
    <property type="match status" value="1"/>
</dbReference>
<dbReference type="Gene3D" id="3.30.70.100">
    <property type="match status" value="1"/>
</dbReference>
<gene>
    <name evidence="10" type="ORF">SMAR1040_LOCUS214</name>
    <name evidence="11" type="ORF">SMAR1040_LOCUS215</name>
</gene>
<evidence type="ECO:0000313" key="10">
    <source>
        <dbReference type="EMBL" id="CAD8926267.1"/>
    </source>
</evidence>
<dbReference type="InterPro" id="IPR001792">
    <property type="entry name" value="Acylphosphatase-like_dom"/>
</dbReference>
<dbReference type="EMBL" id="HBFU01000321">
    <property type="protein sequence ID" value="CAD8926268.1"/>
    <property type="molecule type" value="Transcribed_RNA"/>
</dbReference>
<dbReference type="AlphaFoldDB" id="A0A6T5SEE7"/>
<evidence type="ECO:0000256" key="6">
    <source>
        <dbReference type="RuleBase" id="RU004168"/>
    </source>
</evidence>
<sequence length="174" mass="19597">MKAIIYLSIGLLLIIYASSTSPPRNPLAVTSSKIMSSTDEADTKNNDAERDHQEHNITRYITIKFEVFGRVQGVFFRKYTKAKAEELGLTGWCRNTPRGTVQGEFEYALSSAETGTDNGNNTDEESWEAIAFQRWLCRTGSPKSKIDECTFSEKLSSSSSSARTRKYDAFRVIR</sequence>
<feature type="signal peptide" evidence="8">
    <location>
        <begin position="1"/>
        <end position="19"/>
    </location>
</feature>
<protein>
    <recommendedName>
        <fullName evidence="2 5">acylphosphatase</fullName>
        <ecNumber evidence="2 5">3.6.1.7</ecNumber>
    </recommendedName>
</protein>
<reference evidence="11" key="1">
    <citation type="submission" date="2021-01" db="EMBL/GenBank/DDBJ databases">
        <authorList>
            <person name="Corre E."/>
            <person name="Pelletier E."/>
            <person name="Niang G."/>
            <person name="Scheremetjew M."/>
            <person name="Finn R."/>
            <person name="Kale V."/>
            <person name="Holt S."/>
            <person name="Cochrane G."/>
            <person name="Meng A."/>
            <person name="Brown T."/>
            <person name="Cohen L."/>
        </authorList>
    </citation>
    <scope>NUCLEOTIDE SEQUENCE</scope>
    <source>
        <strain evidence="11">FE60</strain>
    </source>
</reference>
<evidence type="ECO:0000259" key="9">
    <source>
        <dbReference type="PROSITE" id="PS51160"/>
    </source>
</evidence>
<organism evidence="11">
    <name type="scientific">Skeletonema marinoi</name>
    <dbReference type="NCBI Taxonomy" id="267567"/>
    <lineage>
        <taxon>Eukaryota</taxon>
        <taxon>Sar</taxon>
        <taxon>Stramenopiles</taxon>
        <taxon>Ochrophyta</taxon>
        <taxon>Bacillariophyta</taxon>
        <taxon>Coscinodiscophyceae</taxon>
        <taxon>Thalassiosirophycidae</taxon>
        <taxon>Thalassiosirales</taxon>
        <taxon>Skeletonemataceae</taxon>
        <taxon>Skeletonema</taxon>
        <taxon>Skeletonema marinoi-dohrnii complex</taxon>
    </lineage>
</organism>
<evidence type="ECO:0000256" key="1">
    <source>
        <dbReference type="ARBA" id="ARBA00005614"/>
    </source>
</evidence>
<evidence type="ECO:0000256" key="8">
    <source>
        <dbReference type="SAM" id="SignalP"/>
    </source>
</evidence>
<dbReference type="GO" id="GO:0003998">
    <property type="term" value="F:acylphosphatase activity"/>
    <property type="evidence" value="ECO:0007669"/>
    <property type="project" value="UniProtKB-EC"/>
</dbReference>
<dbReference type="EC" id="3.6.1.7" evidence="2 5"/>
<evidence type="ECO:0000313" key="11">
    <source>
        <dbReference type="EMBL" id="CAD8926268.1"/>
    </source>
</evidence>
<dbReference type="InterPro" id="IPR036046">
    <property type="entry name" value="Acylphosphatase-like_dom_sf"/>
</dbReference>
<feature type="domain" description="Acylphosphatase-like" evidence="9">
    <location>
        <begin position="62"/>
        <end position="174"/>
    </location>
</feature>
<dbReference type="SUPFAM" id="SSF54975">
    <property type="entry name" value="Acylphosphatase/BLUF domain-like"/>
    <property type="match status" value="1"/>
</dbReference>
<dbReference type="PROSITE" id="PS00150">
    <property type="entry name" value="ACYLPHOSPHATASE_1"/>
    <property type="match status" value="1"/>
</dbReference>
<dbReference type="PRINTS" id="PR00112">
    <property type="entry name" value="ACYLPHPHTASE"/>
</dbReference>
<proteinExistence type="inferred from homology"/>
<name>A0A6T5SEE7_9STRA</name>
<dbReference type="InterPro" id="IPR017968">
    <property type="entry name" value="Acylphosphatase_CS"/>
</dbReference>
<dbReference type="Pfam" id="PF00708">
    <property type="entry name" value="Acylphosphatase"/>
    <property type="match status" value="1"/>
</dbReference>
<keyword evidence="3 5" id="KW-0378">Hydrolase</keyword>
<feature type="compositionally biased region" description="Polar residues" evidence="7">
    <location>
        <begin position="28"/>
        <end position="38"/>
    </location>
</feature>
<evidence type="ECO:0000256" key="7">
    <source>
        <dbReference type="SAM" id="MobiDB-lite"/>
    </source>
</evidence>
<comment type="catalytic activity">
    <reaction evidence="4 5">
        <text>an acyl phosphate + H2O = a carboxylate + phosphate + H(+)</text>
        <dbReference type="Rhea" id="RHEA:14965"/>
        <dbReference type="ChEBI" id="CHEBI:15377"/>
        <dbReference type="ChEBI" id="CHEBI:15378"/>
        <dbReference type="ChEBI" id="CHEBI:29067"/>
        <dbReference type="ChEBI" id="CHEBI:43474"/>
        <dbReference type="ChEBI" id="CHEBI:59918"/>
        <dbReference type="EC" id="3.6.1.7"/>
    </reaction>
</comment>
<feature type="active site" evidence="5">
    <location>
        <position position="95"/>
    </location>
</feature>
<dbReference type="PROSITE" id="PS51160">
    <property type="entry name" value="ACYLPHOSPHATASE_3"/>
    <property type="match status" value="1"/>
</dbReference>
<dbReference type="InterPro" id="IPR020456">
    <property type="entry name" value="Acylphosphatase"/>
</dbReference>
<evidence type="ECO:0000256" key="5">
    <source>
        <dbReference type="PROSITE-ProRule" id="PRU00520"/>
    </source>
</evidence>
<keyword evidence="8" id="KW-0732">Signal</keyword>